<evidence type="ECO:0000313" key="3">
    <source>
        <dbReference type="Proteomes" id="UP001634007"/>
    </source>
</evidence>
<feature type="compositionally biased region" description="Basic and acidic residues" evidence="1">
    <location>
        <begin position="14"/>
        <end position="23"/>
    </location>
</feature>
<dbReference type="PANTHER" id="PTHR36709">
    <property type="entry name" value="OS02G0604100 PROTEIN"/>
    <property type="match status" value="1"/>
</dbReference>
<proteinExistence type="predicted"/>
<feature type="region of interest" description="Disordered" evidence="1">
    <location>
        <begin position="77"/>
        <end position="132"/>
    </location>
</feature>
<reference evidence="2 3" key="1">
    <citation type="submission" date="2024-11" db="EMBL/GenBank/DDBJ databases">
        <title>Chromosome-level genome assembly of Eucalyptus globulus Labill. provides insights into its genome evolution.</title>
        <authorList>
            <person name="Li X."/>
        </authorList>
    </citation>
    <scope>NUCLEOTIDE SEQUENCE [LARGE SCALE GENOMIC DNA]</scope>
    <source>
        <strain evidence="2">CL2024</strain>
        <tissue evidence="2">Fresh tender leaves</tissue>
    </source>
</reference>
<dbReference type="AlphaFoldDB" id="A0ABD3IJJ7"/>
<evidence type="ECO:0000256" key="1">
    <source>
        <dbReference type="SAM" id="MobiDB-lite"/>
    </source>
</evidence>
<gene>
    <name evidence="2" type="ORF">ACJRO7_006004</name>
</gene>
<protein>
    <recommendedName>
        <fullName evidence="4">Pm52 protein</fullName>
    </recommendedName>
</protein>
<dbReference type="PANTHER" id="PTHR36709:SF1">
    <property type="entry name" value="OS02G0604100 PROTEIN"/>
    <property type="match status" value="1"/>
</dbReference>
<comment type="caution">
    <text evidence="2">The sequence shown here is derived from an EMBL/GenBank/DDBJ whole genome shotgun (WGS) entry which is preliminary data.</text>
</comment>
<organism evidence="2 3">
    <name type="scientific">Eucalyptus globulus</name>
    <name type="common">Tasmanian blue gum</name>
    <dbReference type="NCBI Taxonomy" id="34317"/>
    <lineage>
        <taxon>Eukaryota</taxon>
        <taxon>Viridiplantae</taxon>
        <taxon>Streptophyta</taxon>
        <taxon>Embryophyta</taxon>
        <taxon>Tracheophyta</taxon>
        <taxon>Spermatophyta</taxon>
        <taxon>Magnoliopsida</taxon>
        <taxon>eudicotyledons</taxon>
        <taxon>Gunneridae</taxon>
        <taxon>Pentapetalae</taxon>
        <taxon>rosids</taxon>
        <taxon>malvids</taxon>
        <taxon>Myrtales</taxon>
        <taxon>Myrtaceae</taxon>
        <taxon>Myrtoideae</taxon>
        <taxon>Eucalypteae</taxon>
        <taxon>Eucalyptus</taxon>
    </lineage>
</organism>
<sequence>MAKFNEVQKRRRALAGERKRAVHGDALTGKLKNKQQPLSISGKRKRKLFKQWRREQKEALQKGLVTMQDVEMAVAEGETATSEENGKTPKRFHVKKSLKLKQLKRGGKCRGKKKQSKAKSATEAPPLDSMVE</sequence>
<feature type="compositionally biased region" description="Basic residues" evidence="1">
    <location>
        <begin position="88"/>
        <end position="117"/>
    </location>
</feature>
<keyword evidence="3" id="KW-1185">Reference proteome</keyword>
<dbReference type="Proteomes" id="UP001634007">
    <property type="component" value="Unassembled WGS sequence"/>
</dbReference>
<dbReference type="EMBL" id="JBJKBG010000011">
    <property type="protein sequence ID" value="KAL3713976.1"/>
    <property type="molecule type" value="Genomic_DNA"/>
</dbReference>
<name>A0ABD3IJJ7_EUCGL</name>
<accession>A0ABD3IJJ7</accession>
<evidence type="ECO:0008006" key="4">
    <source>
        <dbReference type="Google" id="ProtNLM"/>
    </source>
</evidence>
<feature type="region of interest" description="Disordered" evidence="1">
    <location>
        <begin position="1"/>
        <end position="23"/>
    </location>
</feature>
<evidence type="ECO:0000313" key="2">
    <source>
        <dbReference type="EMBL" id="KAL3713976.1"/>
    </source>
</evidence>